<dbReference type="InterPro" id="IPR017871">
    <property type="entry name" value="ABC_transporter-like_CS"/>
</dbReference>
<dbReference type="SUPFAM" id="SSF52540">
    <property type="entry name" value="P-loop containing nucleoside triphosphate hydrolases"/>
    <property type="match status" value="1"/>
</dbReference>
<evidence type="ECO:0000313" key="13">
    <source>
        <dbReference type="Proteomes" id="UP000005017"/>
    </source>
</evidence>
<dbReference type="GO" id="GO:0140359">
    <property type="term" value="F:ABC-type transporter activity"/>
    <property type="evidence" value="ECO:0007669"/>
    <property type="project" value="InterPro"/>
</dbReference>
<dbReference type="AlphaFoldDB" id="D2MNK2"/>
<evidence type="ECO:0000256" key="3">
    <source>
        <dbReference type="ARBA" id="ARBA00022475"/>
    </source>
</evidence>
<feature type="domain" description="ABC transmembrane type-1" evidence="11">
    <location>
        <begin position="24"/>
        <end position="307"/>
    </location>
</feature>
<dbReference type="OrthoDB" id="9762778at2"/>
<feature type="transmembrane region" description="Helical" evidence="9">
    <location>
        <begin position="60"/>
        <end position="78"/>
    </location>
</feature>
<dbReference type="CDD" id="cd07346">
    <property type="entry name" value="ABC_6TM_exporters"/>
    <property type="match status" value="1"/>
</dbReference>
<comment type="caution">
    <text evidence="12">The sequence shown here is derived from an EMBL/GenBank/DDBJ whole genome shotgun (WGS) entry which is preliminary data.</text>
</comment>
<evidence type="ECO:0000256" key="5">
    <source>
        <dbReference type="ARBA" id="ARBA00022741"/>
    </source>
</evidence>
<feature type="domain" description="ABC transporter" evidence="10">
    <location>
        <begin position="339"/>
        <end position="572"/>
    </location>
</feature>
<dbReference type="SMART" id="SM00382">
    <property type="entry name" value="AAA"/>
    <property type="match status" value="1"/>
</dbReference>
<reference evidence="13" key="1">
    <citation type="submission" date="2009-12" db="EMBL/GenBank/DDBJ databases">
        <title>Sequence of Clostridiales genomosp. BVAB3 str. UPII9-5.</title>
        <authorList>
            <person name="Madupu R."/>
            <person name="Durkin A.S."/>
            <person name="Torralba M."/>
            <person name="Methe B."/>
            <person name="Sutton G.G."/>
            <person name="Strausberg R.L."/>
            <person name="Nelson K.E."/>
        </authorList>
    </citation>
    <scope>NUCLEOTIDE SEQUENCE [LARGE SCALE GENOMIC DNA]</scope>
    <source>
        <strain evidence="13">W1219</strain>
    </source>
</reference>
<evidence type="ECO:0000256" key="7">
    <source>
        <dbReference type="ARBA" id="ARBA00022989"/>
    </source>
</evidence>
<keyword evidence="5" id="KW-0547">Nucleotide-binding</keyword>
<feature type="transmembrane region" description="Helical" evidence="9">
    <location>
        <begin position="278"/>
        <end position="297"/>
    </location>
</feature>
<dbReference type="Proteomes" id="UP000005017">
    <property type="component" value="Unassembled WGS sequence"/>
</dbReference>
<dbReference type="InterPro" id="IPR003593">
    <property type="entry name" value="AAA+_ATPase"/>
</dbReference>
<dbReference type="Pfam" id="PF00664">
    <property type="entry name" value="ABC_membrane"/>
    <property type="match status" value="1"/>
</dbReference>
<dbReference type="InterPro" id="IPR011527">
    <property type="entry name" value="ABC1_TM_dom"/>
</dbReference>
<evidence type="ECO:0000313" key="12">
    <source>
        <dbReference type="EMBL" id="EFC06024.1"/>
    </source>
</evidence>
<keyword evidence="8 9" id="KW-0472">Membrane</keyword>
<dbReference type="SUPFAM" id="SSF90123">
    <property type="entry name" value="ABC transporter transmembrane region"/>
    <property type="match status" value="1"/>
</dbReference>
<dbReference type="GO" id="GO:0016887">
    <property type="term" value="F:ATP hydrolysis activity"/>
    <property type="evidence" value="ECO:0007669"/>
    <property type="project" value="InterPro"/>
</dbReference>
<evidence type="ECO:0000256" key="6">
    <source>
        <dbReference type="ARBA" id="ARBA00022840"/>
    </source>
</evidence>
<name>D2MNK2_9FIRM</name>
<evidence type="ECO:0000256" key="4">
    <source>
        <dbReference type="ARBA" id="ARBA00022692"/>
    </source>
</evidence>
<evidence type="ECO:0000256" key="2">
    <source>
        <dbReference type="ARBA" id="ARBA00022448"/>
    </source>
</evidence>
<sequence length="585" mass="65804">MKNKEKSTVSWIYEFAGKYRSSYIISIVLSFIGVAFSVLPFWWIARMIQQLLSHQTDWTVYFQEGLEIAMLWLVSILAKKISTSFSHKATFQVLGNMREAMSLHLSKMELGRVQNYASGTLKNIMVERIDSIETTLAHIVPEVSGNMVVPLIIVIYLFYLDWRMALIALIPLPIGLIALMTMMIGYEKDYKNTLDKTKTLNDTAVEYIHGIEVIKAFGKSKTSYEKFVIAAKEGASCYVDWMNKHRYKQSIAVTVAPNTLLFVLPFGLWFMMNGSLSTFHFILIILLSIGLLTPLIISMSYMDDMARIRTIVNEVVDVLENPIQNHADSLEKKIDHYDIHLQNVHFSYQEEEVLHGIHLDIPQGTLTALVGPSGSGKSTIAKLIAALWDVKEGTISIGSVKAQDIPLKEYYRLVSFVSQDNYLFNQTIRENIRMGKPEASDEEVEQIAKESGCHEFITQLENGYDTIVGDAGGHLSGGERQRIAIARAMMANTPIVILDEATAYTDPENEALIQQSVAQLVKGKTLIVIAHRLSTIQNADQICVIEKGNLIAQGKHEDLIANCPLYKSMWQAHISVKDEGMEVKK</sequence>
<proteinExistence type="predicted"/>
<evidence type="ECO:0000256" key="1">
    <source>
        <dbReference type="ARBA" id="ARBA00004651"/>
    </source>
</evidence>
<dbReference type="GO" id="GO:0005524">
    <property type="term" value="F:ATP binding"/>
    <property type="evidence" value="ECO:0007669"/>
    <property type="project" value="UniProtKB-KW"/>
</dbReference>
<dbReference type="PANTHER" id="PTHR24221:SF397">
    <property type="entry name" value="ABC TRANSPORTER, ATP-BINDING TRANSMEMBRANE PROTEIN"/>
    <property type="match status" value="1"/>
</dbReference>
<keyword evidence="13" id="KW-1185">Reference proteome</keyword>
<dbReference type="eggNOG" id="COG1132">
    <property type="taxonomic scope" value="Bacteria"/>
</dbReference>
<keyword evidence="3" id="KW-1003">Cell membrane</keyword>
<dbReference type="Pfam" id="PF00005">
    <property type="entry name" value="ABC_tran"/>
    <property type="match status" value="1"/>
</dbReference>
<evidence type="ECO:0000259" key="11">
    <source>
        <dbReference type="PROSITE" id="PS50929"/>
    </source>
</evidence>
<evidence type="ECO:0000256" key="8">
    <source>
        <dbReference type="ARBA" id="ARBA00023136"/>
    </source>
</evidence>
<keyword evidence="7 9" id="KW-1133">Transmembrane helix</keyword>
<keyword evidence="2" id="KW-0813">Transport</keyword>
<accession>D2MNK2</accession>
<keyword evidence="6 12" id="KW-0067">ATP-binding</keyword>
<dbReference type="GO" id="GO:0005886">
    <property type="term" value="C:plasma membrane"/>
    <property type="evidence" value="ECO:0007669"/>
    <property type="project" value="UniProtKB-SubCell"/>
</dbReference>
<evidence type="ECO:0000256" key="9">
    <source>
        <dbReference type="SAM" id="Phobius"/>
    </source>
</evidence>
<gene>
    <name evidence="12" type="ORF">HMPREF9013_0227</name>
</gene>
<dbReference type="PANTHER" id="PTHR24221">
    <property type="entry name" value="ATP-BINDING CASSETTE SUB-FAMILY B"/>
    <property type="match status" value="1"/>
</dbReference>
<dbReference type="RefSeq" id="WP_006626973.1">
    <property type="nucleotide sequence ID" value="NZ_ADFR01000003.1"/>
</dbReference>
<dbReference type="GO" id="GO:0034040">
    <property type="term" value="F:ATPase-coupled lipid transmembrane transporter activity"/>
    <property type="evidence" value="ECO:0007669"/>
    <property type="project" value="TreeGrafter"/>
</dbReference>
<dbReference type="Gene3D" id="3.40.50.300">
    <property type="entry name" value="P-loop containing nucleotide triphosphate hydrolases"/>
    <property type="match status" value="1"/>
</dbReference>
<dbReference type="InterPro" id="IPR036640">
    <property type="entry name" value="ABC1_TM_sf"/>
</dbReference>
<evidence type="ECO:0000259" key="10">
    <source>
        <dbReference type="PROSITE" id="PS50893"/>
    </source>
</evidence>
<feature type="transmembrane region" description="Helical" evidence="9">
    <location>
        <begin position="135"/>
        <end position="159"/>
    </location>
</feature>
<keyword evidence="4 9" id="KW-0812">Transmembrane</keyword>
<feature type="transmembrane region" description="Helical" evidence="9">
    <location>
        <begin position="165"/>
        <end position="186"/>
    </location>
</feature>
<comment type="subcellular location">
    <subcellularLocation>
        <location evidence="1">Cell membrane</location>
        <topology evidence="1">Multi-pass membrane protein</topology>
    </subcellularLocation>
</comment>
<dbReference type="Gene3D" id="1.20.1560.10">
    <property type="entry name" value="ABC transporter type 1, transmembrane domain"/>
    <property type="match status" value="1"/>
</dbReference>
<feature type="transmembrane region" description="Helical" evidence="9">
    <location>
        <begin position="251"/>
        <end position="272"/>
    </location>
</feature>
<dbReference type="InterPro" id="IPR039421">
    <property type="entry name" value="Type_1_exporter"/>
</dbReference>
<organism evidence="12 13">
    <name type="scientific">Bulleidia extructa W1219</name>
    <dbReference type="NCBI Taxonomy" id="679192"/>
    <lineage>
        <taxon>Bacteria</taxon>
        <taxon>Bacillati</taxon>
        <taxon>Bacillota</taxon>
        <taxon>Erysipelotrichia</taxon>
        <taxon>Erysipelotrichales</taxon>
        <taxon>Erysipelotrichaceae</taxon>
        <taxon>Bulleidia</taxon>
    </lineage>
</organism>
<dbReference type="InterPro" id="IPR003439">
    <property type="entry name" value="ABC_transporter-like_ATP-bd"/>
</dbReference>
<feature type="transmembrane region" description="Helical" evidence="9">
    <location>
        <begin position="21"/>
        <end position="45"/>
    </location>
</feature>
<dbReference type="InterPro" id="IPR027417">
    <property type="entry name" value="P-loop_NTPase"/>
</dbReference>
<dbReference type="STRING" id="679192.HMPREF9013_0227"/>
<dbReference type="EMBL" id="ADFR01000003">
    <property type="protein sequence ID" value="EFC06024.1"/>
    <property type="molecule type" value="Genomic_DNA"/>
</dbReference>
<protein>
    <submittedName>
        <fullName evidence="12">ABC transporter, ATP-binding protein</fullName>
    </submittedName>
</protein>
<dbReference type="PROSITE" id="PS50929">
    <property type="entry name" value="ABC_TM1F"/>
    <property type="match status" value="1"/>
</dbReference>
<dbReference type="PROSITE" id="PS00211">
    <property type="entry name" value="ABC_TRANSPORTER_1"/>
    <property type="match status" value="1"/>
</dbReference>
<dbReference type="FunFam" id="3.40.50.300:FF:000221">
    <property type="entry name" value="Multidrug ABC transporter ATP-binding protein"/>
    <property type="match status" value="1"/>
</dbReference>
<dbReference type="PROSITE" id="PS50893">
    <property type="entry name" value="ABC_TRANSPORTER_2"/>
    <property type="match status" value="1"/>
</dbReference>